<sequence length="400" mass="43868">MPGKGACVLGQVQQWPTQQHNVSQVQAATPEKEKGQSHSFVSTFGPPLPSSFRGDAMFLDTNLVGGLQLPRFVKTSDFTRRKGIAGCPASAVPIHALLHHGWSSWWLRRLCDGKECYLGMFKDVAEVVFAHSLFQTLRSNHVSLDVIAEHVSRQDGQAGDRTWCSGVLATKVAEYIQSLQPKQSQESDRVAALQSQIQELQKQVAAQQRATQTVQAPSTAPEQRVADQSGAPLDLERHDTTAPGSSSTTDVGKPQEKMQSSLTSFFAKNDTEGGPAASNSPHEANNCGAPVAEPAFGSVEHVQKVMDKPKSEFLSKKWVQMKNDREVKDWISKLKLSKAKSNELQNWIQSVQSWFESLSPGAQAKLDHQAVQWGVPVREISKLKQEPLLKIVAVASKMSL</sequence>
<reference evidence="2" key="1">
    <citation type="submission" date="2021-02" db="EMBL/GenBank/DDBJ databases">
        <authorList>
            <person name="Dougan E. K."/>
            <person name="Rhodes N."/>
            <person name="Thang M."/>
            <person name="Chan C."/>
        </authorList>
    </citation>
    <scope>NUCLEOTIDE SEQUENCE</scope>
</reference>
<evidence type="ECO:0000256" key="1">
    <source>
        <dbReference type="SAM" id="MobiDB-lite"/>
    </source>
</evidence>
<evidence type="ECO:0000313" key="3">
    <source>
        <dbReference type="Proteomes" id="UP000604046"/>
    </source>
</evidence>
<proteinExistence type="predicted"/>
<feature type="region of interest" description="Disordered" evidence="1">
    <location>
        <begin position="208"/>
        <end position="260"/>
    </location>
</feature>
<dbReference type="AlphaFoldDB" id="A0A812LVW0"/>
<comment type="caution">
    <text evidence="2">The sequence shown here is derived from an EMBL/GenBank/DDBJ whole genome shotgun (WGS) entry which is preliminary data.</text>
</comment>
<gene>
    <name evidence="2" type="ORF">SNAT2548_LOCUS11742</name>
</gene>
<protein>
    <submittedName>
        <fullName evidence="2">Uncharacterized protein</fullName>
    </submittedName>
</protein>
<organism evidence="2 3">
    <name type="scientific">Symbiodinium natans</name>
    <dbReference type="NCBI Taxonomy" id="878477"/>
    <lineage>
        <taxon>Eukaryota</taxon>
        <taxon>Sar</taxon>
        <taxon>Alveolata</taxon>
        <taxon>Dinophyceae</taxon>
        <taxon>Suessiales</taxon>
        <taxon>Symbiodiniaceae</taxon>
        <taxon>Symbiodinium</taxon>
    </lineage>
</organism>
<evidence type="ECO:0000313" key="2">
    <source>
        <dbReference type="EMBL" id="CAE7246659.1"/>
    </source>
</evidence>
<dbReference type="Proteomes" id="UP000604046">
    <property type="component" value="Unassembled WGS sequence"/>
</dbReference>
<dbReference type="EMBL" id="CAJNDS010001090">
    <property type="protein sequence ID" value="CAE7246659.1"/>
    <property type="molecule type" value="Genomic_DNA"/>
</dbReference>
<name>A0A812LVW0_9DINO</name>
<feature type="region of interest" description="Disordered" evidence="1">
    <location>
        <begin position="19"/>
        <end position="41"/>
    </location>
</feature>
<accession>A0A812LVW0</accession>
<keyword evidence="3" id="KW-1185">Reference proteome</keyword>